<keyword evidence="4" id="KW-0479">Metal-binding</keyword>
<dbReference type="InterPro" id="IPR010766">
    <property type="entry name" value="DRTGG"/>
</dbReference>
<evidence type="ECO:0000256" key="2">
    <source>
        <dbReference type="ARBA" id="ARBA00011643"/>
    </source>
</evidence>
<comment type="cofactor">
    <cofactor evidence="1">
        <name>Mn(2+)</name>
        <dbReference type="ChEBI" id="CHEBI:29035"/>
    </cofactor>
</comment>
<dbReference type="InterPro" id="IPR000644">
    <property type="entry name" value="CBS_dom"/>
</dbReference>
<evidence type="ECO:0000313" key="11">
    <source>
        <dbReference type="EMBL" id="ERF60567.1"/>
    </source>
</evidence>
<evidence type="ECO:0000256" key="1">
    <source>
        <dbReference type="ARBA" id="ARBA00001936"/>
    </source>
</evidence>
<evidence type="ECO:0000313" key="12">
    <source>
        <dbReference type="EMBL" id="ERK03178.1"/>
    </source>
</evidence>
<evidence type="ECO:0000256" key="6">
    <source>
        <dbReference type="ARBA" id="ARBA00023211"/>
    </source>
</evidence>
<proteinExistence type="predicted"/>
<dbReference type="SMART" id="SM00116">
    <property type="entry name" value="CBS"/>
    <property type="match status" value="1"/>
</dbReference>
<dbReference type="EMBL" id="AVQI01000042">
    <property type="protein sequence ID" value="ERK03178.1"/>
    <property type="molecule type" value="Genomic_DNA"/>
</dbReference>
<dbReference type="NCBIfam" id="NF011443">
    <property type="entry name" value="PRK14869.1-5"/>
    <property type="match status" value="1"/>
</dbReference>
<protein>
    <recommendedName>
        <fullName evidence="3">inorganic diphosphatase</fullName>
        <ecNumber evidence="3">3.6.1.1</ecNumber>
    </recommendedName>
    <alternativeName>
        <fullName evidence="7">Pyrophosphate phospho-hydrolase</fullName>
    </alternativeName>
</protein>
<dbReference type="PANTHER" id="PTHR12112:SF22">
    <property type="entry name" value="MANGANESE-DEPENDENT INORGANIC PYROPHOSPHATASE-RELATED"/>
    <property type="match status" value="1"/>
</dbReference>
<evidence type="ECO:0000259" key="10">
    <source>
        <dbReference type="PROSITE" id="PS51371"/>
    </source>
</evidence>
<dbReference type="NCBIfam" id="NF011442">
    <property type="entry name" value="PRK14869.1-4"/>
    <property type="match status" value="1"/>
</dbReference>
<dbReference type="SUPFAM" id="SSF75138">
    <property type="entry name" value="HprK N-terminal domain-like"/>
    <property type="match status" value="1"/>
</dbReference>
<evidence type="ECO:0000256" key="5">
    <source>
        <dbReference type="ARBA" id="ARBA00022801"/>
    </source>
</evidence>
<dbReference type="CDD" id="cd02205">
    <property type="entry name" value="CBS_pair_SF"/>
    <property type="match status" value="1"/>
</dbReference>
<dbReference type="GO" id="GO:0004427">
    <property type="term" value="F:inorganic diphosphate phosphatase activity"/>
    <property type="evidence" value="ECO:0007669"/>
    <property type="project" value="UniProtKB-EC"/>
</dbReference>
<dbReference type="eggNOG" id="COG1227">
    <property type="taxonomic scope" value="Bacteria"/>
</dbReference>
<dbReference type="InterPro" id="IPR001667">
    <property type="entry name" value="DDH_dom"/>
</dbReference>
<dbReference type="RefSeq" id="WP_021330438.1">
    <property type="nucleotide sequence ID" value="NZ_AUZJ01000039.1"/>
</dbReference>
<dbReference type="SMART" id="SM01131">
    <property type="entry name" value="DHHA2"/>
    <property type="match status" value="1"/>
</dbReference>
<name>U1F929_TRESO</name>
<dbReference type="EC" id="3.6.1.1" evidence="3"/>
<dbReference type="PATRIC" id="fig|1125725.3.peg.1479"/>
<evidence type="ECO:0000256" key="9">
    <source>
        <dbReference type="PROSITE-ProRule" id="PRU00703"/>
    </source>
</evidence>
<dbReference type="SUPFAM" id="SSF54631">
    <property type="entry name" value="CBS-domain pair"/>
    <property type="match status" value="1"/>
</dbReference>
<dbReference type="InterPro" id="IPR038222">
    <property type="entry name" value="DHHA2_dom_sf"/>
</dbReference>
<comment type="catalytic activity">
    <reaction evidence="8">
        <text>diphosphate + H2O = 2 phosphate + H(+)</text>
        <dbReference type="Rhea" id="RHEA:24576"/>
        <dbReference type="ChEBI" id="CHEBI:15377"/>
        <dbReference type="ChEBI" id="CHEBI:15378"/>
        <dbReference type="ChEBI" id="CHEBI:33019"/>
        <dbReference type="ChEBI" id="CHEBI:43474"/>
        <dbReference type="EC" id="3.6.1.1"/>
    </reaction>
</comment>
<evidence type="ECO:0000256" key="4">
    <source>
        <dbReference type="ARBA" id="ARBA00022723"/>
    </source>
</evidence>
<keyword evidence="6" id="KW-0464">Manganese</keyword>
<comment type="caution">
    <text evidence="11">The sequence shown here is derived from an EMBL/GenBank/DDBJ whole genome shotgun (WGS) entry which is preliminary data.</text>
</comment>
<dbReference type="Pfam" id="PF00571">
    <property type="entry name" value="CBS"/>
    <property type="match status" value="1"/>
</dbReference>
<dbReference type="GO" id="GO:0005737">
    <property type="term" value="C:cytoplasm"/>
    <property type="evidence" value="ECO:0007669"/>
    <property type="project" value="InterPro"/>
</dbReference>
<dbReference type="InterPro" id="IPR046342">
    <property type="entry name" value="CBS_dom_sf"/>
</dbReference>
<dbReference type="Gene3D" id="3.90.1640.10">
    <property type="entry name" value="inorganic pyrophosphatase (n-terminal core)"/>
    <property type="match status" value="2"/>
</dbReference>
<dbReference type="PROSITE" id="PS51371">
    <property type="entry name" value="CBS"/>
    <property type="match status" value="1"/>
</dbReference>
<evidence type="ECO:0000256" key="7">
    <source>
        <dbReference type="ARBA" id="ARBA00032535"/>
    </source>
</evidence>
<dbReference type="Proteomes" id="UP000016646">
    <property type="component" value="Unassembled WGS sequence"/>
</dbReference>
<dbReference type="Pfam" id="PF07085">
    <property type="entry name" value="DRTGG"/>
    <property type="match status" value="1"/>
</dbReference>
<evidence type="ECO:0000313" key="13">
    <source>
        <dbReference type="Proteomes" id="UP000016412"/>
    </source>
</evidence>
<organism evidence="11 13">
    <name type="scientific">Treponema socranskii subsp. socranskii VPI DR56BR1116 = ATCC 35536</name>
    <dbReference type="NCBI Taxonomy" id="1125725"/>
    <lineage>
        <taxon>Bacteria</taxon>
        <taxon>Pseudomonadati</taxon>
        <taxon>Spirochaetota</taxon>
        <taxon>Spirochaetia</taxon>
        <taxon>Spirochaetales</taxon>
        <taxon>Treponemataceae</taxon>
        <taxon>Treponema</taxon>
    </lineage>
</organism>
<evidence type="ECO:0000313" key="14">
    <source>
        <dbReference type="Proteomes" id="UP000016646"/>
    </source>
</evidence>
<dbReference type="InterPro" id="IPR038763">
    <property type="entry name" value="DHH_sf"/>
</dbReference>
<comment type="subunit">
    <text evidence="2">Homohexamer.</text>
</comment>
<feature type="domain" description="CBS" evidence="10">
    <location>
        <begin position="258"/>
        <end position="315"/>
    </location>
</feature>
<reference evidence="13 14" key="1">
    <citation type="submission" date="2013-08" db="EMBL/GenBank/DDBJ databases">
        <authorList>
            <person name="Durkin A.S."/>
            <person name="Haft D.R."/>
            <person name="McCorrison J."/>
            <person name="Torralba M."/>
            <person name="Gillis M."/>
            <person name="Haft D.H."/>
            <person name="Methe B."/>
            <person name="Sutton G."/>
            <person name="Nelson K.E."/>
        </authorList>
    </citation>
    <scope>NUCLEOTIDE SEQUENCE [LARGE SCALE GENOMIC DNA]</scope>
    <source>
        <strain evidence="12 14">ATCC 35536</strain>
        <strain evidence="11 13">VPI DR56BR1116</strain>
    </source>
</reference>
<dbReference type="Pfam" id="PF01368">
    <property type="entry name" value="DHH"/>
    <property type="match status" value="1"/>
</dbReference>
<evidence type="ECO:0000256" key="8">
    <source>
        <dbReference type="ARBA" id="ARBA00047820"/>
    </source>
</evidence>
<dbReference type="Pfam" id="PF02833">
    <property type="entry name" value="DHHA2"/>
    <property type="match status" value="1"/>
</dbReference>
<sequence>MNMKEKTVYIIGHKNPDTDCGVAATAYARLKELLGQKNYVACRAGHFSPQTEYVFNRFKVPYPKYIPNVVPKVAYFMSGSCDAVGEDESVWDAISAMDRFESRVLPVVDEKGAYMAMLHYNIFAQNVLAVLNPEHKTAFPASIALIARTIHAQPVIVKDENAVFKASVLVGAASLETFTKTLSEHNNENAVVITGDREDIQSAAIDAGVKLLIVTLGKALKKELREKAEERGVSVIISPYATSPTAMLIPYAAPVSVMADADVPPVHPEDTVAKIRPLIQESPCRCLPVIDDDKKLVGLISEHDLLQEPGIELILVDHNEASQAVDGIEHYRIREVIDHHRLGTLSTDYPIMFISKPIGSTSTLITNLYRENKVSIPREIASILLCGILSDTLILQSTTTTDEDRETAAYLSDITGLDVKQLGKDVIAAGSRIKGRSTHDLVGQDMKEYVQGKVNYTVSQIEVDDTKEIFDRKKEFIEELEIEQRSRKALFSALLVTDITQLSSMLFLVGDEKFLSLVTFPRLEEHIYYLKDVVSRKKQLIPLVTEQLHAYEA</sequence>
<dbReference type="InterPro" id="IPR028979">
    <property type="entry name" value="Ser_kin/Pase_Hpr-like_N_sf"/>
</dbReference>
<dbReference type="EMBL" id="AUZJ01000039">
    <property type="protein sequence ID" value="ERF60567.1"/>
    <property type="molecule type" value="Genomic_DNA"/>
</dbReference>
<dbReference type="Gene3D" id="3.40.1390.20">
    <property type="entry name" value="HprK N-terminal domain-like"/>
    <property type="match status" value="1"/>
</dbReference>
<dbReference type="PANTHER" id="PTHR12112">
    <property type="entry name" value="BNIP - RELATED"/>
    <property type="match status" value="1"/>
</dbReference>
<dbReference type="Proteomes" id="UP000016412">
    <property type="component" value="Unassembled WGS sequence"/>
</dbReference>
<evidence type="ECO:0000256" key="3">
    <source>
        <dbReference type="ARBA" id="ARBA00012146"/>
    </source>
</evidence>
<keyword evidence="5" id="KW-0378">Hydrolase</keyword>
<keyword evidence="9" id="KW-0129">CBS domain</keyword>
<dbReference type="InterPro" id="IPR004097">
    <property type="entry name" value="DHHA2"/>
</dbReference>
<dbReference type="AlphaFoldDB" id="U1F929"/>
<dbReference type="GO" id="GO:0046872">
    <property type="term" value="F:metal ion binding"/>
    <property type="evidence" value="ECO:0007669"/>
    <property type="project" value="UniProtKB-KW"/>
</dbReference>
<accession>U1F929</accession>
<dbReference type="Gene3D" id="3.10.310.20">
    <property type="entry name" value="DHHA2 domain"/>
    <property type="match status" value="1"/>
</dbReference>
<keyword evidence="14" id="KW-1185">Reference proteome</keyword>
<dbReference type="SUPFAM" id="SSF64182">
    <property type="entry name" value="DHH phosphoesterases"/>
    <property type="match status" value="1"/>
</dbReference>
<gene>
    <name evidence="12" type="ORF">HMPREF0860_2248</name>
    <name evidence="11" type="ORF">HMPREF1325_1047</name>
</gene>
<dbReference type="STRING" id="1125725.HMPREF1325_1047"/>